<evidence type="ECO:0000313" key="1">
    <source>
        <dbReference type="EMBL" id="QFX96657.1"/>
    </source>
</evidence>
<sequence>MIHGENDDLGTEDGARPSLGSDDLFKMKNFSVRIPNYLLDSIRRLVSNKQTASDLVRLSMEKTFGLDGVNTMKEYEELQRDNRASLERLVSKVKTSSQFSRAEIMYVANECHSAYSHKLSKYKRIKNFSIVSNLLAFNEMIKLRDATKPMTEEANRLDHYYHGCLGRQGRPFESSIDKHVHYIVNEIFGADYVHPTSAEMAARCFEVASRDEPELSICKLNDAIRPFIGNMILFLLRVYYIKNGSTAVKIEGDFAEPKMIQDVINESFWITPMLSENGLSCAVELRGRNVVFSLNNTPEIDDFIAALMSARQDGVMEAVVGRFHCQYTINSASPQMSTFFISVGGCRVFMEKEEYDGLCDLFKTFMENEDVSNARKNLMWIYGDI</sequence>
<dbReference type="AlphaFoldDB" id="A0A5P9XRF1"/>
<dbReference type="Proteomes" id="UP000363590">
    <property type="component" value="Chromosome"/>
</dbReference>
<proteinExistence type="predicted"/>
<name>A0A5P9XRF1_ACITH</name>
<dbReference type="RefSeq" id="WP_031568871.1">
    <property type="nucleotide sequence ID" value="NZ_CP045571.1"/>
</dbReference>
<protein>
    <submittedName>
        <fullName evidence="1">Uncharacterized protein</fullName>
    </submittedName>
</protein>
<dbReference type="GeneID" id="60696729"/>
<gene>
    <name evidence="1" type="ORF">GCD22_02465</name>
</gene>
<evidence type="ECO:0000313" key="2">
    <source>
        <dbReference type="Proteomes" id="UP000363590"/>
    </source>
</evidence>
<dbReference type="EMBL" id="CP045571">
    <property type="protein sequence ID" value="QFX96657.1"/>
    <property type="molecule type" value="Genomic_DNA"/>
</dbReference>
<reference evidence="1 2" key="1">
    <citation type="submission" date="2019-10" db="EMBL/GenBank/DDBJ databases">
        <authorList>
            <person name="Wang R."/>
        </authorList>
    </citation>
    <scope>NUCLEOTIDE SEQUENCE [LARGE SCALE GENOMIC DNA]</scope>
    <source>
        <strain evidence="1 2">ATCC 19377</strain>
    </source>
</reference>
<accession>A0A5P9XRF1</accession>
<organism evidence="1 2">
    <name type="scientific">Acidithiobacillus thiooxidans ATCC 19377</name>
    <dbReference type="NCBI Taxonomy" id="637390"/>
    <lineage>
        <taxon>Bacteria</taxon>
        <taxon>Pseudomonadati</taxon>
        <taxon>Pseudomonadota</taxon>
        <taxon>Acidithiobacillia</taxon>
        <taxon>Acidithiobacillales</taxon>
        <taxon>Acidithiobacillaceae</taxon>
        <taxon>Acidithiobacillus</taxon>
    </lineage>
</organism>
<dbReference type="KEGG" id="atx:GCD22_02465"/>